<gene>
    <name evidence="3" type="ORF">SDC9_51362</name>
</gene>
<keyword evidence="2" id="KW-0802">TPR repeat</keyword>
<keyword evidence="1" id="KW-0677">Repeat</keyword>
<dbReference type="AlphaFoldDB" id="A0A644WNN4"/>
<reference evidence="3" key="1">
    <citation type="submission" date="2019-08" db="EMBL/GenBank/DDBJ databases">
        <authorList>
            <person name="Kucharzyk K."/>
            <person name="Murdoch R.W."/>
            <person name="Higgins S."/>
            <person name="Loffler F."/>
        </authorList>
    </citation>
    <scope>NUCLEOTIDE SEQUENCE</scope>
</reference>
<comment type="caution">
    <text evidence="3">The sequence shown here is derived from an EMBL/GenBank/DDBJ whole genome shotgun (WGS) entry which is preliminary data.</text>
</comment>
<dbReference type="PANTHER" id="PTHR44943">
    <property type="entry name" value="CELLULOSE SYNTHASE OPERON PROTEIN C"/>
    <property type="match status" value="1"/>
</dbReference>
<dbReference type="InterPro" id="IPR013105">
    <property type="entry name" value="TPR_2"/>
</dbReference>
<dbReference type="SUPFAM" id="SSF48452">
    <property type="entry name" value="TPR-like"/>
    <property type="match status" value="2"/>
</dbReference>
<dbReference type="EMBL" id="VSSQ01001098">
    <property type="protein sequence ID" value="MPM05078.1"/>
    <property type="molecule type" value="Genomic_DNA"/>
</dbReference>
<evidence type="ECO:0000256" key="2">
    <source>
        <dbReference type="ARBA" id="ARBA00022803"/>
    </source>
</evidence>
<proteinExistence type="predicted"/>
<sequence length="407" mass="47567">MKKVIFSLLLLLSVTAVFAQKKNVSKARNLALMETPDFKGAREAILPALEEPTTSGDPRTWHVAGLIGYKENESYFKDLALGKQVDFVKKGEAVMESLNYFLKAYELDQNQINKKGKKIKPKYESDIKAKIKEYFEEKHNLFYYAATLYDEKKDYKGAMKAFETYLEIPNLPFMKDVVKIDSTYIQVKYFNALAARNAEMWDKAIRIHEDIKNEGYETGNVYKMLYEEYVQIKDTANFLRTLDEGFNKMPEDPWFIQNLINYYLTNNLIEESKVYIDKAIQVSPKEAVYYYIKAKIYETEKNYVDARKYYDKTLELDPKYADAYAGIGVLVIEEGQKILDDAAYKSDREFNLAKNKANEVFKSAIDYFKKAAEINPDEQIYKRNLRMLYYRLGMSKELEAIEKELGY</sequence>
<organism evidence="3">
    <name type="scientific">bioreactor metagenome</name>
    <dbReference type="NCBI Taxonomy" id="1076179"/>
    <lineage>
        <taxon>unclassified sequences</taxon>
        <taxon>metagenomes</taxon>
        <taxon>ecological metagenomes</taxon>
    </lineage>
</organism>
<dbReference type="Gene3D" id="1.25.40.10">
    <property type="entry name" value="Tetratricopeptide repeat domain"/>
    <property type="match status" value="2"/>
</dbReference>
<accession>A0A644WNN4</accession>
<dbReference type="PROSITE" id="PS50005">
    <property type="entry name" value="TPR"/>
    <property type="match status" value="1"/>
</dbReference>
<dbReference type="InterPro" id="IPR051685">
    <property type="entry name" value="Ycf3/AcsC/BcsC/TPR_MFPF"/>
</dbReference>
<evidence type="ECO:0000313" key="3">
    <source>
        <dbReference type="EMBL" id="MPM05078.1"/>
    </source>
</evidence>
<evidence type="ECO:0000256" key="1">
    <source>
        <dbReference type="ARBA" id="ARBA00022737"/>
    </source>
</evidence>
<name>A0A644WNN4_9ZZZZ</name>
<dbReference type="SMART" id="SM00028">
    <property type="entry name" value="TPR"/>
    <property type="match status" value="4"/>
</dbReference>
<evidence type="ECO:0008006" key="4">
    <source>
        <dbReference type="Google" id="ProtNLM"/>
    </source>
</evidence>
<dbReference type="Pfam" id="PF07719">
    <property type="entry name" value="TPR_2"/>
    <property type="match status" value="1"/>
</dbReference>
<dbReference type="InterPro" id="IPR019734">
    <property type="entry name" value="TPR_rpt"/>
</dbReference>
<dbReference type="InterPro" id="IPR011990">
    <property type="entry name" value="TPR-like_helical_dom_sf"/>
</dbReference>
<dbReference type="PANTHER" id="PTHR44943:SF8">
    <property type="entry name" value="TPR REPEAT-CONTAINING PROTEIN MJ0263"/>
    <property type="match status" value="1"/>
</dbReference>
<protein>
    <recommendedName>
        <fullName evidence="4">Beta-barrel assembly-enhancing protease</fullName>
    </recommendedName>
</protein>